<dbReference type="RefSeq" id="WP_015879060.1">
    <property type="nucleotide sequence ID" value="NC_012691.1"/>
</dbReference>
<feature type="transmembrane region" description="Helical" evidence="4">
    <location>
        <begin position="159"/>
        <end position="177"/>
    </location>
</feature>
<proteinExistence type="predicted"/>
<name>C4L7H6_TOLAT</name>
<evidence type="ECO:0000313" key="7">
    <source>
        <dbReference type="Proteomes" id="UP000009073"/>
    </source>
</evidence>
<protein>
    <submittedName>
        <fullName evidence="6">Major facilitator superfamily MFS_1</fullName>
    </submittedName>
</protein>
<dbReference type="GO" id="GO:0022857">
    <property type="term" value="F:transmembrane transporter activity"/>
    <property type="evidence" value="ECO:0007669"/>
    <property type="project" value="InterPro"/>
</dbReference>
<dbReference type="KEGG" id="tau:Tola_1993"/>
<dbReference type="Pfam" id="PF07690">
    <property type="entry name" value="MFS_1"/>
    <property type="match status" value="1"/>
</dbReference>
<feature type="transmembrane region" description="Helical" evidence="4">
    <location>
        <begin position="241"/>
        <end position="260"/>
    </location>
</feature>
<dbReference type="eggNOG" id="COG2814">
    <property type="taxonomic scope" value="Bacteria"/>
</dbReference>
<dbReference type="PANTHER" id="PTHR42910">
    <property type="entry name" value="TRANSPORTER SCO4007-RELATED"/>
    <property type="match status" value="1"/>
</dbReference>
<dbReference type="SUPFAM" id="SSF103473">
    <property type="entry name" value="MFS general substrate transporter"/>
    <property type="match status" value="1"/>
</dbReference>
<evidence type="ECO:0000256" key="4">
    <source>
        <dbReference type="SAM" id="Phobius"/>
    </source>
</evidence>
<reference evidence="6 7" key="2">
    <citation type="journal article" date="2011" name="Stand. Genomic Sci.">
        <title>Complete genome sequence of Tolumonas auensis type strain (TA 4).</title>
        <authorList>
            <person name="Chertkov O."/>
            <person name="Copeland A."/>
            <person name="Lucas S."/>
            <person name="Lapidus A."/>
            <person name="Berry K.W."/>
            <person name="Detter J.C."/>
            <person name="Del Rio T.G."/>
            <person name="Hammon N."/>
            <person name="Dalin E."/>
            <person name="Tice H."/>
            <person name="Pitluck S."/>
            <person name="Richardson P."/>
            <person name="Bruce D."/>
            <person name="Goodwin L."/>
            <person name="Han C."/>
            <person name="Tapia R."/>
            <person name="Saunders E."/>
            <person name="Schmutz J."/>
            <person name="Brettin T."/>
            <person name="Larimer F."/>
            <person name="Land M."/>
            <person name="Hauser L."/>
            <person name="Spring S."/>
            <person name="Rohde M."/>
            <person name="Kyrpides N.C."/>
            <person name="Ivanova N."/>
            <person name="Goker M."/>
            <person name="Beller H.R."/>
            <person name="Klenk H.P."/>
            <person name="Woyke T."/>
        </authorList>
    </citation>
    <scope>NUCLEOTIDE SEQUENCE [LARGE SCALE GENOMIC DNA]</scope>
    <source>
        <strain evidence="7">DSM 9187 / TA4</strain>
    </source>
</reference>
<sequence length="387" mass="40816">MTQTLSRKLLFLLALGAGASVANLYYAQPLLAMIANTFNAQTSVGWVASATLVGYTLGIVFILPLGDIVDRRKLTVLLTSVLVISTLVCAFSNSLMLLAFASLFVGFGAIITQILVPLAADLSMPEQRSHSVGVVFSGILAGILLARTISGAIGQSLGWRPMFVFASIVALILGIVLRASLPKVKPKTTQPYSELLKSMFSLLIKHRQLRIACAIQACLFAIFNAFWSTLALLLAKPPFEQGAAIAGAFGILGLVGVLAANMSGRMTTRYGVQKILLSGLIFCAIAYGIFMISPTMAGLIVGVVLLDFGLSIANVSNQSMILGLDAQASSRINTIYVSTIFIGGSIGAAAASILWVQSGWLAVCGFGFVVALLALAIHHFGRVKEDN</sequence>
<dbReference type="AlphaFoldDB" id="C4L7H6"/>
<dbReference type="EMBL" id="CP001616">
    <property type="protein sequence ID" value="ACQ93592.1"/>
    <property type="molecule type" value="Genomic_DNA"/>
</dbReference>
<keyword evidence="1 4" id="KW-0812">Transmembrane</keyword>
<dbReference type="InterPro" id="IPR036259">
    <property type="entry name" value="MFS_trans_sf"/>
</dbReference>
<dbReference type="OrthoDB" id="9815356at2"/>
<keyword evidence="3 4" id="KW-0472">Membrane</keyword>
<dbReference type="HOGENOM" id="CLU_001265_23_0_6"/>
<keyword evidence="7" id="KW-1185">Reference proteome</keyword>
<reference evidence="7" key="1">
    <citation type="submission" date="2009-05" db="EMBL/GenBank/DDBJ databases">
        <title>Complete sequence of Tolumonas auensis DSM 9187.</title>
        <authorList>
            <consortium name="US DOE Joint Genome Institute"/>
            <person name="Lucas S."/>
            <person name="Copeland A."/>
            <person name="Lapidus A."/>
            <person name="Glavina del Rio T."/>
            <person name="Tice H."/>
            <person name="Bruce D."/>
            <person name="Goodwin L."/>
            <person name="Pitluck S."/>
            <person name="Chertkov O."/>
            <person name="Brettin T."/>
            <person name="Detter J.C."/>
            <person name="Han C."/>
            <person name="Larimer F."/>
            <person name="Land M."/>
            <person name="Hauser L."/>
            <person name="Kyrpides N."/>
            <person name="Mikhailova N."/>
            <person name="Spring S."/>
            <person name="Beller H."/>
        </authorList>
    </citation>
    <scope>NUCLEOTIDE SEQUENCE [LARGE SCALE GENOMIC DNA]</scope>
    <source>
        <strain evidence="7">DSM 9187 / TA4</strain>
    </source>
</reference>
<feature type="domain" description="Major facilitator superfamily (MFS) profile" evidence="5">
    <location>
        <begin position="9"/>
        <end position="382"/>
    </location>
</feature>
<feature type="transmembrane region" description="Helical" evidence="4">
    <location>
        <begin position="335"/>
        <end position="354"/>
    </location>
</feature>
<feature type="transmembrane region" description="Helical" evidence="4">
    <location>
        <begin position="209"/>
        <end position="235"/>
    </location>
</feature>
<dbReference type="InterPro" id="IPR011701">
    <property type="entry name" value="MFS"/>
</dbReference>
<evidence type="ECO:0000313" key="6">
    <source>
        <dbReference type="EMBL" id="ACQ93592.1"/>
    </source>
</evidence>
<dbReference type="CDD" id="cd17324">
    <property type="entry name" value="MFS_NepI_like"/>
    <property type="match status" value="1"/>
</dbReference>
<organism evidence="6 7">
    <name type="scientific">Tolumonas auensis (strain DSM 9187 / NBRC 110442 / TA 4)</name>
    <dbReference type="NCBI Taxonomy" id="595494"/>
    <lineage>
        <taxon>Bacteria</taxon>
        <taxon>Pseudomonadati</taxon>
        <taxon>Pseudomonadota</taxon>
        <taxon>Gammaproteobacteria</taxon>
        <taxon>Aeromonadales</taxon>
        <taxon>Aeromonadaceae</taxon>
        <taxon>Tolumonas</taxon>
    </lineage>
</organism>
<dbReference type="InterPro" id="IPR020846">
    <property type="entry name" value="MFS_dom"/>
</dbReference>
<feature type="transmembrane region" description="Helical" evidence="4">
    <location>
        <begin position="46"/>
        <end position="65"/>
    </location>
</feature>
<evidence type="ECO:0000256" key="1">
    <source>
        <dbReference type="ARBA" id="ARBA00022692"/>
    </source>
</evidence>
<feature type="transmembrane region" description="Helical" evidence="4">
    <location>
        <begin position="99"/>
        <end position="120"/>
    </location>
</feature>
<gene>
    <name evidence="6" type="ordered locus">Tola_1993</name>
</gene>
<evidence type="ECO:0000256" key="3">
    <source>
        <dbReference type="ARBA" id="ARBA00023136"/>
    </source>
</evidence>
<keyword evidence="2 4" id="KW-1133">Transmembrane helix</keyword>
<evidence type="ECO:0000259" key="5">
    <source>
        <dbReference type="PROSITE" id="PS50850"/>
    </source>
</evidence>
<feature type="transmembrane region" description="Helical" evidence="4">
    <location>
        <begin position="132"/>
        <end position="153"/>
    </location>
</feature>
<feature type="transmembrane region" description="Helical" evidence="4">
    <location>
        <begin position="272"/>
        <end position="290"/>
    </location>
</feature>
<dbReference type="PROSITE" id="PS50850">
    <property type="entry name" value="MFS"/>
    <property type="match status" value="1"/>
</dbReference>
<feature type="transmembrane region" description="Helical" evidence="4">
    <location>
        <begin position="360"/>
        <end position="381"/>
    </location>
</feature>
<feature type="transmembrane region" description="Helical" evidence="4">
    <location>
        <begin position="296"/>
        <end position="315"/>
    </location>
</feature>
<evidence type="ECO:0000256" key="2">
    <source>
        <dbReference type="ARBA" id="ARBA00022989"/>
    </source>
</evidence>
<dbReference type="PANTHER" id="PTHR42910:SF1">
    <property type="entry name" value="MAJOR FACILITATOR SUPERFAMILY (MFS) PROFILE DOMAIN-CONTAINING PROTEIN"/>
    <property type="match status" value="1"/>
</dbReference>
<dbReference type="Gene3D" id="1.20.1250.20">
    <property type="entry name" value="MFS general substrate transporter like domains"/>
    <property type="match status" value="1"/>
</dbReference>
<dbReference type="Proteomes" id="UP000009073">
    <property type="component" value="Chromosome"/>
</dbReference>
<accession>C4L7H6</accession>
<feature type="transmembrane region" description="Helical" evidence="4">
    <location>
        <begin position="74"/>
        <end position="93"/>
    </location>
</feature>
<dbReference type="STRING" id="595494.Tola_1993"/>